<keyword evidence="1" id="KW-0472">Membrane</keyword>
<keyword evidence="3" id="KW-1185">Reference proteome</keyword>
<dbReference type="AlphaFoldDB" id="A0A4C1T649"/>
<dbReference type="EMBL" id="BGZK01000038">
    <property type="protein sequence ID" value="GBP09882.1"/>
    <property type="molecule type" value="Genomic_DNA"/>
</dbReference>
<keyword evidence="1" id="KW-0812">Transmembrane</keyword>
<comment type="caution">
    <text evidence="2">The sequence shown here is derived from an EMBL/GenBank/DDBJ whole genome shotgun (WGS) entry which is preliminary data.</text>
</comment>
<sequence>MWDNAGGGCGAARGLGTDVAVVSSCVFVAQLAVSVAVGAAVRLASSTAAVVAIAAALAAVAAILAQKITYLDL</sequence>
<proteinExistence type="predicted"/>
<accession>A0A4C1T649</accession>
<reference evidence="2 3" key="1">
    <citation type="journal article" date="2019" name="Commun. Biol.">
        <title>The bagworm genome reveals a unique fibroin gene that provides high tensile strength.</title>
        <authorList>
            <person name="Kono N."/>
            <person name="Nakamura H."/>
            <person name="Ohtoshi R."/>
            <person name="Tomita M."/>
            <person name="Numata K."/>
            <person name="Arakawa K."/>
        </authorList>
    </citation>
    <scope>NUCLEOTIDE SEQUENCE [LARGE SCALE GENOMIC DNA]</scope>
</reference>
<organism evidence="2 3">
    <name type="scientific">Eumeta variegata</name>
    <name type="common">Bagworm moth</name>
    <name type="synonym">Eumeta japonica</name>
    <dbReference type="NCBI Taxonomy" id="151549"/>
    <lineage>
        <taxon>Eukaryota</taxon>
        <taxon>Metazoa</taxon>
        <taxon>Ecdysozoa</taxon>
        <taxon>Arthropoda</taxon>
        <taxon>Hexapoda</taxon>
        <taxon>Insecta</taxon>
        <taxon>Pterygota</taxon>
        <taxon>Neoptera</taxon>
        <taxon>Endopterygota</taxon>
        <taxon>Lepidoptera</taxon>
        <taxon>Glossata</taxon>
        <taxon>Ditrysia</taxon>
        <taxon>Tineoidea</taxon>
        <taxon>Psychidae</taxon>
        <taxon>Oiketicinae</taxon>
        <taxon>Eumeta</taxon>
    </lineage>
</organism>
<dbReference type="OrthoDB" id="28755at2759"/>
<feature type="transmembrane region" description="Helical" evidence="1">
    <location>
        <begin position="20"/>
        <end position="41"/>
    </location>
</feature>
<evidence type="ECO:0000313" key="3">
    <source>
        <dbReference type="Proteomes" id="UP000299102"/>
    </source>
</evidence>
<evidence type="ECO:0000313" key="2">
    <source>
        <dbReference type="EMBL" id="GBP09882.1"/>
    </source>
</evidence>
<gene>
    <name evidence="2" type="ORF">EVAR_92433_1</name>
</gene>
<keyword evidence="1" id="KW-1133">Transmembrane helix</keyword>
<evidence type="ECO:0000256" key="1">
    <source>
        <dbReference type="SAM" id="Phobius"/>
    </source>
</evidence>
<protein>
    <submittedName>
        <fullName evidence="2">Uncharacterized protein</fullName>
    </submittedName>
</protein>
<name>A0A4C1T649_EUMVA</name>
<dbReference type="Proteomes" id="UP000299102">
    <property type="component" value="Unassembled WGS sequence"/>
</dbReference>
<feature type="transmembrane region" description="Helical" evidence="1">
    <location>
        <begin position="48"/>
        <end position="68"/>
    </location>
</feature>